<evidence type="ECO:0000313" key="1">
    <source>
        <dbReference type="EMBL" id="SVA88171.1"/>
    </source>
</evidence>
<protein>
    <submittedName>
        <fullName evidence="1">Uncharacterized protein</fullName>
    </submittedName>
</protein>
<reference evidence="1" key="1">
    <citation type="submission" date="2018-05" db="EMBL/GenBank/DDBJ databases">
        <authorList>
            <person name="Lanie J.A."/>
            <person name="Ng W.-L."/>
            <person name="Kazmierczak K.M."/>
            <person name="Andrzejewski T.M."/>
            <person name="Davidsen T.M."/>
            <person name="Wayne K.J."/>
            <person name="Tettelin H."/>
            <person name="Glass J.I."/>
            <person name="Rusch D."/>
            <person name="Podicherti R."/>
            <person name="Tsui H.-C.T."/>
            <person name="Winkler M.E."/>
        </authorList>
    </citation>
    <scope>NUCLEOTIDE SEQUENCE</scope>
</reference>
<proteinExistence type="predicted"/>
<name>A0A381ZGP7_9ZZZZ</name>
<organism evidence="1">
    <name type="scientific">marine metagenome</name>
    <dbReference type="NCBI Taxonomy" id="408172"/>
    <lineage>
        <taxon>unclassified sequences</taxon>
        <taxon>metagenomes</taxon>
        <taxon>ecological metagenomes</taxon>
    </lineage>
</organism>
<dbReference type="AlphaFoldDB" id="A0A381ZGP7"/>
<accession>A0A381ZGP7</accession>
<sequence length="151" mass="17624">MAKNKSEKCPHLSEYGGGYIRHDQWITEKLCANIAKSENTELPDRFWNLPKWSNIFRRQVALAAGLLLSFRAEAVFATLRDKRLYKMYSFLAFGKIPSFYKILTDNQNRLLVNELLPEVELTVRHTDAISSLPKRNNLLSRLNRIDVERKK</sequence>
<dbReference type="EMBL" id="UINC01021174">
    <property type="protein sequence ID" value="SVA88171.1"/>
    <property type="molecule type" value="Genomic_DNA"/>
</dbReference>
<gene>
    <name evidence="1" type="ORF">METZ01_LOCUS141025</name>
</gene>